<dbReference type="InterPro" id="IPR036116">
    <property type="entry name" value="FN3_sf"/>
</dbReference>
<accession>A0A0V0JAA1</accession>
<feature type="chain" id="PRO_5006866794" description="Fibronectin type-III domain-containing protein" evidence="1">
    <location>
        <begin position="17"/>
        <end position="115"/>
    </location>
</feature>
<protein>
    <recommendedName>
        <fullName evidence="3">Fibronectin type-III domain-containing protein</fullName>
    </recommendedName>
</protein>
<reference evidence="2" key="1">
    <citation type="submission" date="2016-01" db="EMBL/GenBank/DDBJ databases">
        <title>Reference transcriptome for the parasite Schistocephalus solidus: insights into the molecular evolution of parasitism.</title>
        <authorList>
            <person name="Hebert F.O."/>
            <person name="Grambauer S."/>
            <person name="Barber I."/>
            <person name="Landry C.R."/>
            <person name="Aubin-Horth N."/>
        </authorList>
    </citation>
    <scope>NUCLEOTIDE SEQUENCE</scope>
</reference>
<dbReference type="AlphaFoldDB" id="A0A0V0JAA1"/>
<evidence type="ECO:0000313" key="2">
    <source>
        <dbReference type="EMBL" id="JAP62579.1"/>
    </source>
</evidence>
<organism evidence="2">
    <name type="scientific">Schistocephalus solidus</name>
    <name type="common">Tapeworm</name>
    <dbReference type="NCBI Taxonomy" id="70667"/>
    <lineage>
        <taxon>Eukaryota</taxon>
        <taxon>Metazoa</taxon>
        <taxon>Spiralia</taxon>
        <taxon>Lophotrochozoa</taxon>
        <taxon>Platyhelminthes</taxon>
        <taxon>Cestoda</taxon>
        <taxon>Eucestoda</taxon>
        <taxon>Diphyllobothriidea</taxon>
        <taxon>Diphyllobothriidae</taxon>
        <taxon>Schistocephalus</taxon>
    </lineage>
</organism>
<gene>
    <name evidence="2" type="ORF">TR165150</name>
</gene>
<dbReference type="SUPFAM" id="SSF49265">
    <property type="entry name" value="Fibronectin type III"/>
    <property type="match status" value="1"/>
</dbReference>
<evidence type="ECO:0008006" key="3">
    <source>
        <dbReference type="Google" id="ProtNLM"/>
    </source>
</evidence>
<feature type="signal peptide" evidence="1">
    <location>
        <begin position="1"/>
        <end position="16"/>
    </location>
</feature>
<keyword evidence="1" id="KW-0732">Signal</keyword>
<name>A0A0V0JAA1_SCHSO</name>
<proteinExistence type="predicted"/>
<evidence type="ECO:0000256" key="1">
    <source>
        <dbReference type="SAM" id="SignalP"/>
    </source>
</evidence>
<dbReference type="EMBL" id="GEEE01000646">
    <property type="protein sequence ID" value="JAP62579.1"/>
    <property type="molecule type" value="Transcribed_RNA"/>
</dbReference>
<sequence length="115" mass="13236">MHSILCLSTLIYMVLACSKRTGTYKPSVDDPVELQANIYGYRLIYIHWKVYNASEGMPSFKITITPPDHPPITTLMHHSYLYDLDPSTMYTIEVKREYITGRVGPGHKISMRIQD</sequence>